<dbReference type="AlphaFoldDB" id="K3Y3Z3"/>
<dbReference type="EnsemblPlants" id="KQL10901">
    <property type="protein sequence ID" value="KQL10901"/>
    <property type="gene ID" value="SETIT_008931mg"/>
</dbReference>
<organism evidence="1 2">
    <name type="scientific">Setaria italica</name>
    <name type="common">Foxtail millet</name>
    <name type="synonym">Panicum italicum</name>
    <dbReference type="NCBI Taxonomy" id="4555"/>
    <lineage>
        <taxon>Eukaryota</taxon>
        <taxon>Viridiplantae</taxon>
        <taxon>Streptophyta</taxon>
        <taxon>Embryophyta</taxon>
        <taxon>Tracheophyta</taxon>
        <taxon>Spermatophyta</taxon>
        <taxon>Magnoliopsida</taxon>
        <taxon>Liliopsida</taxon>
        <taxon>Poales</taxon>
        <taxon>Poaceae</taxon>
        <taxon>PACMAD clade</taxon>
        <taxon>Panicoideae</taxon>
        <taxon>Panicodae</taxon>
        <taxon>Paniceae</taxon>
        <taxon>Cenchrinae</taxon>
        <taxon>Setaria</taxon>
    </lineage>
</organism>
<proteinExistence type="predicted"/>
<protein>
    <submittedName>
        <fullName evidence="1">Uncharacterized protein</fullName>
    </submittedName>
</protein>
<dbReference type="Proteomes" id="UP000004995">
    <property type="component" value="Unassembled WGS sequence"/>
</dbReference>
<reference evidence="1" key="2">
    <citation type="submission" date="2018-08" db="UniProtKB">
        <authorList>
            <consortium name="EnsemblPlants"/>
        </authorList>
    </citation>
    <scope>IDENTIFICATION</scope>
    <source>
        <strain evidence="1">Yugu1</strain>
    </source>
</reference>
<reference evidence="2" key="1">
    <citation type="journal article" date="2012" name="Nat. Biotechnol.">
        <title>Reference genome sequence of the model plant Setaria.</title>
        <authorList>
            <person name="Bennetzen J.L."/>
            <person name="Schmutz J."/>
            <person name="Wang H."/>
            <person name="Percifield R."/>
            <person name="Hawkins J."/>
            <person name="Pontaroli A.C."/>
            <person name="Estep M."/>
            <person name="Feng L."/>
            <person name="Vaughn J.N."/>
            <person name="Grimwood J."/>
            <person name="Jenkins J."/>
            <person name="Barry K."/>
            <person name="Lindquist E."/>
            <person name="Hellsten U."/>
            <person name="Deshpande S."/>
            <person name="Wang X."/>
            <person name="Wu X."/>
            <person name="Mitros T."/>
            <person name="Triplett J."/>
            <person name="Yang X."/>
            <person name="Ye C.Y."/>
            <person name="Mauro-Herrera M."/>
            <person name="Wang L."/>
            <person name="Li P."/>
            <person name="Sharma M."/>
            <person name="Sharma R."/>
            <person name="Ronald P.C."/>
            <person name="Panaud O."/>
            <person name="Kellogg E.A."/>
            <person name="Brutnell T.P."/>
            <person name="Doust A.N."/>
            <person name="Tuskan G.A."/>
            <person name="Rokhsar D."/>
            <person name="Devos K.M."/>
        </authorList>
    </citation>
    <scope>NUCLEOTIDE SEQUENCE [LARGE SCALE GENOMIC DNA]</scope>
    <source>
        <strain evidence="2">cv. Yugu1</strain>
    </source>
</reference>
<dbReference type="HOGENOM" id="CLU_3407024_0_0_1"/>
<name>K3Y3Z3_SETIT</name>
<evidence type="ECO:0000313" key="1">
    <source>
        <dbReference type="EnsemblPlants" id="KQL10901"/>
    </source>
</evidence>
<keyword evidence="2" id="KW-1185">Reference proteome</keyword>
<evidence type="ECO:0000313" key="2">
    <source>
        <dbReference type="Proteomes" id="UP000004995"/>
    </source>
</evidence>
<accession>K3Y3Z3</accession>
<sequence>MIDCGFFYPSFSIVMKMLLARHSLFYLSRT</sequence>
<dbReference type="InParanoid" id="K3Y3Z3"/>
<dbReference type="Gramene" id="KQL10901">
    <property type="protein sequence ID" value="KQL10901"/>
    <property type="gene ID" value="SETIT_008931mg"/>
</dbReference>
<dbReference type="EMBL" id="AGNK02002542">
    <property type="status" value="NOT_ANNOTATED_CDS"/>
    <property type="molecule type" value="Genomic_DNA"/>
</dbReference>